<feature type="region of interest" description="Disordered" evidence="1">
    <location>
        <begin position="29"/>
        <end position="61"/>
    </location>
</feature>
<evidence type="ECO:0000313" key="4">
    <source>
        <dbReference type="Proteomes" id="UP000320513"/>
    </source>
</evidence>
<comment type="caution">
    <text evidence="3">The sequence shown here is derived from an EMBL/GenBank/DDBJ whole genome shotgun (WGS) entry which is preliminary data.</text>
</comment>
<dbReference type="AlphaFoldDB" id="A0A557XGQ9"/>
<organism evidence="3 4">
    <name type="scientific">Mycobacterium helveticum</name>
    <dbReference type="NCBI Taxonomy" id="2592811"/>
    <lineage>
        <taxon>Bacteria</taxon>
        <taxon>Bacillati</taxon>
        <taxon>Actinomycetota</taxon>
        <taxon>Actinomycetes</taxon>
        <taxon>Mycobacteriales</taxon>
        <taxon>Mycobacteriaceae</taxon>
        <taxon>Mycobacterium</taxon>
    </lineage>
</organism>
<accession>A0A557XGQ9</accession>
<proteinExistence type="predicted"/>
<dbReference type="InterPro" id="IPR043641">
    <property type="entry name" value="PPE-PPW_C"/>
</dbReference>
<protein>
    <submittedName>
        <fullName evidence="3">PPE family protein</fullName>
    </submittedName>
</protein>
<name>A0A557XGQ9_9MYCO</name>
<evidence type="ECO:0000313" key="3">
    <source>
        <dbReference type="EMBL" id="TVS84844.1"/>
    </source>
</evidence>
<sequence length="61" mass="5889">AAANGAGALGFSGTAHKDDALRAAGLTELAGGEFGGGPRMPMVPGTWDHDDEAPGRGGPDG</sequence>
<evidence type="ECO:0000259" key="2">
    <source>
        <dbReference type="Pfam" id="PF18878"/>
    </source>
</evidence>
<reference evidence="3 4" key="1">
    <citation type="submission" date="2019-07" db="EMBL/GenBank/DDBJ databases">
        <title>New Mycobacterium species.</title>
        <authorList>
            <person name="Tortoli E."/>
            <person name="Ghielmetti G."/>
            <person name="Friedel U."/>
            <person name="Trovato A."/>
        </authorList>
    </citation>
    <scope>NUCLEOTIDE SEQUENCE [LARGE SCALE GENOMIC DNA]</scope>
    <source>
        <strain evidence="3 4">16-83</strain>
    </source>
</reference>
<gene>
    <name evidence="3" type="ORF">FPZ47_20915</name>
</gene>
<keyword evidence="4" id="KW-1185">Reference proteome</keyword>
<feature type="non-terminal residue" evidence="3">
    <location>
        <position position="1"/>
    </location>
</feature>
<feature type="domain" description="PPE-PPW subfamily C-terminal" evidence="2">
    <location>
        <begin position="1"/>
        <end position="47"/>
    </location>
</feature>
<evidence type="ECO:0000256" key="1">
    <source>
        <dbReference type="SAM" id="MobiDB-lite"/>
    </source>
</evidence>
<dbReference type="EMBL" id="VMQU01000110">
    <property type="protein sequence ID" value="TVS84844.1"/>
    <property type="molecule type" value="Genomic_DNA"/>
</dbReference>
<dbReference type="Pfam" id="PF18878">
    <property type="entry name" value="PPE-PPW"/>
    <property type="match status" value="1"/>
</dbReference>
<dbReference type="Proteomes" id="UP000320513">
    <property type="component" value="Unassembled WGS sequence"/>
</dbReference>